<proteinExistence type="predicted"/>
<gene>
    <name evidence="1" type="ORF">GALL_393120</name>
</gene>
<name>A0A1J5Q5K1_9ZZZZ</name>
<protein>
    <submittedName>
        <fullName evidence="1">Uncharacterized protein</fullName>
    </submittedName>
</protein>
<dbReference type="AlphaFoldDB" id="A0A1J5Q5K1"/>
<sequence>MMKPVVPMTAEHDQIRSPRLRLRHDGMGDIRNLGAGFSDDCAGVQPNVHGLLHPAVKHLPDIVVQLRHGVGLKGNEAAEVHNRKKAQVSGLLPRQADGMRCCGLCGLACIQGNKNF</sequence>
<organism evidence="1">
    <name type="scientific">mine drainage metagenome</name>
    <dbReference type="NCBI Taxonomy" id="410659"/>
    <lineage>
        <taxon>unclassified sequences</taxon>
        <taxon>metagenomes</taxon>
        <taxon>ecological metagenomes</taxon>
    </lineage>
</organism>
<comment type="caution">
    <text evidence="1">The sequence shown here is derived from an EMBL/GenBank/DDBJ whole genome shotgun (WGS) entry which is preliminary data.</text>
</comment>
<accession>A0A1J5Q5K1</accession>
<dbReference type="EMBL" id="MLJW01001299">
    <property type="protein sequence ID" value="OIQ78977.1"/>
    <property type="molecule type" value="Genomic_DNA"/>
</dbReference>
<reference evidence="1" key="1">
    <citation type="submission" date="2016-10" db="EMBL/GenBank/DDBJ databases">
        <title>Sequence of Gallionella enrichment culture.</title>
        <authorList>
            <person name="Poehlein A."/>
            <person name="Muehling M."/>
            <person name="Daniel R."/>
        </authorList>
    </citation>
    <scope>NUCLEOTIDE SEQUENCE</scope>
</reference>
<evidence type="ECO:0000313" key="1">
    <source>
        <dbReference type="EMBL" id="OIQ78977.1"/>
    </source>
</evidence>